<dbReference type="EMBL" id="JBHSDV010000001">
    <property type="protein sequence ID" value="MFC4387401.1"/>
    <property type="molecule type" value="Genomic_DNA"/>
</dbReference>
<keyword evidence="3" id="KW-0966">Cell projection</keyword>
<feature type="domain" description="Flagellar hook-length control protein-like C-terminal" evidence="2">
    <location>
        <begin position="309"/>
        <end position="382"/>
    </location>
</feature>
<dbReference type="RefSeq" id="WP_390197188.1">
    <property type="nucleotide sequence ID" value="NZ_JBHSDV010000001.1"/>
</dbReference>
<gene>
    <name evidence="3" type="ORF">ACFOZ1_06200</name>
</gene>
<reference evidence="4" key="1">
    <citation type="journal article" date="2019" name="Int. J. Syst. Evol. Microbiol.">
        <title>The Global Catalogue of Microorganisms (GCM) 10K type strain sequencing project: providing services to taxonomists for standard genome sequencing and annotation.</title>
        <authorList>
            <consortium name="The Broad Institute Genomics Platform"/>
            <consortium name="The Broad Institute Genome Sequencing Center for Infectious Disease"/>
            <person name="Wu L."/>
            <person name="Ma J."/>
        </authorList>
    </citation>
    <scope>NUCLEOTIDE SEQUENCE [LARGE SCALE GENOMIC DNA]</scope>
    <source>
        <strain evidence="4">KACC 14058</strain>
    </source>
</reference>
<dbReference type="Gene3D" id="3.30.750.140">
    <property type="match status" value="1"/>
</dbReference>
<keyword evidence="3" id="KW-0969">Cilium</keyword>
<evidence type="ECO:0000256" key="1">
    <source>
        <dbReference type="SAM" id="MobiDB-lite"/>
    </source>
</evidence>
<evidence type="ECO:0000259" key="2">
    <source>
        <dbReference type="Pfam" id="PF02120"/>
    </source>
</evidence>
<proteinExistence type="predicted"/>
<dbReference type="InterPro" id="IPR021136">
    <property type="entry name" value="Flagellar_hook_control-like_C"/>
</dbReference>
<dbReference type="InterPro" id="IPR038610">
    <property type="entry name" value="FliK-like_C_sf"/>
</dbReference>
<name>A0ABV8VWC6_9BACI</name>
<evidence type="ECO:0000313" key="3">
    <source>
        <dbReference type="EMBL" id="MFC4387401.1"/>
    </source>
</evidence>
<evidence type="ECO:0000313" key="4">
    <source>
        <dbReference type="Proteomes" id="UP001595880"/>
    </source>
</evidence>
<comment type="caution">
    <text evidence="3">The sequence shown here is derived from an EMBL/GenBank/DDBJ whole genome shotgun (WGS) entry which is preliminary data.</text>
</comment>
<dbReference type="CDD" id="cd17470">
    <property type="entry name" value="T3SS_Flik_C"/>
    <property type="match status" value="1"/>
</dbReference>
<sequence>MELGFNALAVPSNNVSFRNSVTKNNPSNTNLLFKDILVGNNIRNTLMNKSTELEDTAINKNLPDDYLTIMNELQKILNEDTETSHSYSKLLEILINLDEELSLDNMNAILDTLELSGEDPNKEVNFSSIDFSFTANTLMSVNQEQMKQLLVKIDHVLQSITKGSFSFDDYKQLMNNMKEWIELQKIDQKSAQELLDSLKEPQKKLWGELIDKYTQKIKQDNMYTNQNQLTYDTVSKWVKDAMLQVETAVKGYSDVKVDNSSSALPTTNMSRIEQFVIHTQQTNATEQVSQKQLIEQFQQIFQKSNFLKGPNGANQLFIRLQPEHLGDVVIKLTQVNGEMVVKMVVQSQMAKDMLEGNLQQLRHMFSPQQVVIEKQEVVMSQNESDSFSNDEKESSNQNEHQSNDDFYENEAIDYDDELDFSEILMDMKV</sequence>
<organism evidence="3 4">
    <name type="scientific">Gracilibacillus marinus</name>
    <dbReference type="NCBI Taxonomy" id="630535"/>
    <lineage>
        <taxon>Bacteria</taxon>
        <taxon>Bacillati</taxon>
        <taxon>Bacillota</taxon>
        <taxon>Bacilli</taxon>
        <taxon>Bacillales</taxon>
        <taxon>Bacillaceae</taxon>
        <taxon>Gracilibacillus</taxon>
    </lineage>
</organism>
<dbReference type="Proteomes" id="UP001595880">
    <property type="component" value="Unassembled WGS sequence"/>
</dbReference>
<keyword evidence="4" id="KW-1185">Reference proteome</keyword>
<dbReference type="Pfam" id="PF02120">
    <property type="entry name" value="Flg_hook"/>
    <property type="match status" value="1"/>
</dbReference>
<feature type="region of interest" description="Disordered" evidence="1">
    <location>
        <begin position="381"/>
        <end position="410"/>
    </location>
</feature>
<keyword evidence="3" id="KW-0282">Flagellum</keyword>
<accession>A0ABV8VWC6</accession>
<protein>
    <submittedName>
        <fullName evidence="3">Flagellar hook-length control protein FliK</fullName>
    </submittedName>
</protein>